<evidence type="ECO:0000256" key="2">
    <source>
        <dbReference type="SAM" id="Phobius"/>
    </source>
</evidence>
<evidence type="ECO:0000313" key="3">
    <source>
        <dbReference type="EMBL" id="KAF2815095.1"/>
    </source>
</evidence>
<dbReference type="OrthoDB" id="4140442at2759"/>
<sequence length="314" mass="34758">MASFARGFSCVGRQTYFNLPPSLRVATAPRSLNCLHSMRNTRHFSFSSIRRLAESKKLPKKQNVPPTTPGSRPTKKPGLSPKTHVFNPNRMPIGSKPILLYKAPSQAYYAVVAYAGAGATAFGAAFIFKNFWLELPPELPKYVGVTYGGMAVLLALLSAWICAAPVFLIRSIHAIPFGYGLTALRIECKTLPLPFFKPIVAVVRKGDAQCSGHLGPQVRIFEKIRARNYQDLWAGTREESIVLRPFFFAGRWVARLWSRVFTHTKVIIGRWGMVIVDIPGEGKWKLDGSGWVADGGKPFDQMISVIPPSGLLSR</sequence>
<feature type="transmembrane region" description="Helical" evidence="2">
    <location>
        <begin position="148"/>
        <end position="169"/>
    </location>
</feature>
<keyword evidence="2" id="KW-1133">Transmembrane helix</keyword>
<feature type="region of interest" description="Disordered" evidence="1">
    <location>
        <begin position="57"/>
        <end position="86"/>
    </location>
</feature>
<accession>A0A6A6Z4J7</accession>
<keyword evidence="2" id="KW-0812">Transmembrane</keyword>
<dbReference type="Proteomes" id="UP000504636">
    <property type="component" value="Unplaced"/>
</dbReference>
<evidence type="ECO:0000313" key="5">
    <source>
        <dbReference type="RefSeq" id="XP_033582059.1"/>
    </source>
</evidence>
<dbReference type="RefSeq" id="XP_033582059.1">
    <property type="nucleotide sequence ID" value="XM_033719066.1"/>
</dbReference>
<reference evidence="5" key="2">
    <citation type="submission" date="2020-04" db="EMBL/GenBank/DDBJ databases">
        <authorList>
            <consortium name="NCBI Genome Project"/>
        </authorList>
    </citation>
    <scope>NUCLEOTIDE SEQUENCE</scope>
    <source>
        <strain evidence="5">CBS 304.34</strain>
    </source>
</reference>
<proteinExistence type="predicted"/>
<evidence type="ECO:0000256" key="1">
    <source>
        <dbReference type="SAM" id="MobiDB-lite"/>
    </source>
</evidence>
<keyword evidence="4" id="KW-1185">Reference proteome</keyword>
<reference evidence="3 5" key="1">
    <citation type="journal article" date="2020" name="Stud. Mycol.">
        <title>101 Dothideomycetes genomes: a test case for predicting lifestyles and emergence of pathogens.</title>
        <authorList>
            <person name="Haridas S."/>
            <person name="Albert R."/>
            <person name="Binder M."/>
            <person name="Bloem J."/>
            <person name="Labutti K."/>
            <person name="Salamov A."/>
            <person name="Andreopoulos B."/>
            <person name="Baker S."/>
            <person name="Barry K."/>
            <person name="Bills G."/>
            <person name="Bluhm B."/>
            <person name="Cannon C."/>
            <person name="Castanera R."/>
            <person name="Culley D."/>
            <person name="Daum C."/>
            <person name="Ezra D."/>
            <person name="Gonzalez J."/>
            <person name="Henrissat B."/>
            <person name="Kuo A."/>
            <person name="Liang C."/>
            <person name="Lipzen A."/>
            <person name="Lutzoni F."/>
            <person name="Magnuson J."/>
            <person name="Mondo S."/>
            <person name="Nolan M."/>
            <person name="Ohm R."/>
            <person name="Pangilinan J."/>
            <person name="Park H.-J."/>
            <person name="Ramirez L."/>
            <person name="Alfaro M."/>
            <person name="Sun H."/>
            <person name="Tritt A."/>
            <person name="Yoshinaga Y."/>
            <person name="Zwiers L.-H."/>
            <person name="Turgeon B."/>
            <person name="Goodwin S."/>
            <person name="Spatafora J."/>
            <person name="Crous P."/>
            <person name="Grigoriev I."/>
        </authorList>
    </citation>
    <scope>NUCLEOTIDE SEQUENCE</scope>
    <source>
        <strain evidence="3 5">CBS 304.34</strain>
    </source>
</reference>
<dbReference type="AlphaFoldDB" id="A0A6A6Z4J7"/>
<protein>
    <submittedName>
        <fullName evidence="3 5">Uncharacterized protein</fullName>
    </submittedName>
</protein>
<gene>
    <name evidence="3 5" type="ORF">BDZ99DRAFT_459039</name>
</gene>
<dbReference type="GeneID" id="54459959"/>
<reference evidence="5" key="3">
    <citation type="submission" date="2025-04" db="UniProtKB">
        <authorList>
            <consortium name="RefSeq"/>
        </authorList>
    </citation>
    <scope>IDENTIFICATION</scope>
    <source>
        <strain evidence="5">CBS 304.34</strain>
    </source>
</reference>
<feature type="transmembrane region" description="Helical" evidence="2">
    <location>
        <begin position="107"/>
        <end position="128"/>
    </location>
</feature>
<organism evidence="3">
    <name type="scientific">Mytilinidion resinicola</name>
    <dbReference type="NCBI Taxonomy" id="574789"/>
    <lineage>
        <taxon>Eukaryota</taxon>
        <taxon>Fungi</taxon>
        <taxon>Dikarya</taxon>
        <taxon>Ascomycota</taxon>
        <taxon>Pezizomycotina</taxon>
        <taxon>Dothideomycetes</taxon>
        <taxon>Pleosporomycetidae</taxon>
        <taxon>Mytilinidiales</taxon>
        <taxon>Mytilinidiaceae</taxon>
        <taxon>Mytilinidion</taxon>
    </lineage>
</organism>
<evidence type="ECO:0000313" key="4">
    <source>
        <dbReference type="Proteomes" id="UP000504636"/>
    </source>
</evidence>
<keyword evidence="2" id="KW-0472">Membrane</keyword>
<name>A0A6A6Z4J7_9PEZI</name>
<dbReference type="EMBL" id="MU003694">
    <property type="protein sequence ID" value="KAF2815095.1"/>
    <property type="molecule type" value="Genomic_DNA"/>
</dbReference>